<comment type="subcellular location">
    <subcellularLocation>
        <location evidence="2">Cell inner membrane</location>
        <topology evidence="2">Multi-pass membrane protein</topology>
    </subcellularLocation>
</comment>
<keyword evidence="4" id="KW-1003">Cell membrane</keyword>
<dbReference type="Pfam" id="PF09984">
    <property type="entry name" value="sCache_4"/>
    <property type="match status" value="1"/>
</dbReference>
<accession>A0ABR8TP25</accession>
<keyword evidence="11" id="KW-0472">Membrane</keyword>
<evidence type="ECO:0000313" key="15">
    <source>
        <dbReference type="EMBL" id="MBD7977513.1"/>
    </source>
</evidence>
<keyword evidence="7" id="KW-0418">Kinase</keyword>
<organism evidence="15 16">
    <name type="scientific">Serpens gallinarum</name>
    <dbReference type="NCBI Taxonomy" id="2763075"/>
    <lineage>
        <taxon>Bacteria</taxon>
        <taxon>Pseudomonadati</taxon>
        <taxon>Pseudomonadota</taxon>
        <taxon>Gammaproteobacteria</taxon>
        <taxon>Pseudomonadales</taxon>
        <taxon>Pseudomonadaceae</taxon>
        <taxon>Pseudomonas</taxon>
    </lineage>
</organism>
<evidence type="ECO:0000256" key="1">
    <source>
        <dbReference type="ARBA" id="ARBA00000085"/>
    </source>
</evidence>
<keyword evidence="11" id="KW-0812">Transmembrane</keyword>
<dbReference type="SMART" id="SM00304">
    <property type="entry name" value="HAMP"/>
    <property type="match status" value="1"/>
</dbReference>
<dbReference type="SMART" id="SM00387">
    <property type="entry name" value="HATPase_c"/>
    <property type="match status" value="1"/>
</dbReference>
<dbReference type="SUPFAM" id="SSF52172">
    <property type="entry name" value="CheY-like"/>
    <property type="match status" value="1"/>
</dbReference>
<comment type="caution">
    <text evidence="15">The sequence shown here is derived from an EMBL/GenBank/DDBJ whole genome shotgun (WGS) entry which is preliminary data.</text>
</comment>
<dbReference type="InterPro" id="IPR011006">
    <property type="entry name" value="CheY-like_superfamily"/>
</dbReference>
<dbReference type="Pfam" id="PF02518">
    <property type="entry name" value="HATPase_c"/>
    <property type="match status" value="1"/>
</dbReference>
<evidence type="ECO:0000259" key="13">
    <source>
        <dbReference type="PROSITE" id="PS50110"/>
    </source>
</evidence>
<dbReference type="SUPFAM" id="SSF47384">
    <property type="entry name" value="Homodimeric domain of signal transducing histidine kinase"/>
    <property type="match status" value="1"/>
</dbReference>
<feature type="domain" description="Response regulatory" evidence="13">
    <location>
        <begin position="515"/>
        <end position="631"/>
    </location>
</feature>
<dbReference type="Pfam" id="PF00672">
    <property type="entry name" value="HAMP"/>
    <property type="match status" value="1"/>
</dbReference>
<keyword evidence="10" id="KW-0175">Coiled coil</keyword>
<evidence type="ECO:0000256" key="7">
    <source>
        <dbReference type="ARBA" id="ARBA00022777"/>
    </source>
</evidence>
<dbReference type="PANTHER" id="PTHR45339:SF1">
    <property type="entry name" value="HYBRID SIGNAL TRANSDUCTION HISTIDINE KINASE J"/>
    <property type="match status" value="1"/>
</dbReference>
<dbReference type="SMART" id="SM00388">
    <property type="entry name" value="HisKA"/>
    <property type="match status" value="1"/>
</dbReference>
<dbReference type="EMBL" id="JACSQG010000004">
    <property type="protein sequence ID" value="MBD7977513.1"/>
    <property type="molecule type" value="Genomic_DNA"/>
</dbReference>
<evidence type="ECO:0000259" key="14">
    <source>
        <dbReference type="PROSITE" id="PS50885"/>
    </source>
</evidence>
<protein>
    <recommendedName>
        <fullName evidence="3">histidine kinase</fullName>
        <ecNumber evidence="3">2.7.13.3</ecNumber>
    </recommendedName>
</protein>
<keyword evidence="11" id="KW-1133">Transmembrane helix</keyword>
<name>A0ABR8TP25_9PSED</name>
<evidence type="ECO:0000256" key="4">
    <source>
        <dbReference type="ARBA" id="ARBA00022519"/>
    </source>
</evidence>
<reference evidence="15 16" key="1">
    <citation type="submission" date="2020-08" db="EMBL/GenBank/DDBJ databases">
        <title>A Genomic Blueprint of the Chicken Gut Microbiome.</title>
        <authorList>
            <person name="Gilroy R."/>
            <person name="Ravi A."/>
            <person name="Getino M."/>
            <person name="Pursley I."/>
            <person name="Horton D.L."/>
            <person name="Alikhan N.-F."/>
            <person name="Baker D."/>
            <person name="Gharbi K."/>
            <person name="Hall N."/>
            <person name="Watson M."/>
            <person name="Adriaenssens E.M."/>
            <person name="Foster-Nyarko E."/>
            <person name="Jarju S."/>
            <person name="Secka A."/>
            <person name="Antonio M."/>
            <person name="Oren A."/>
            <person name="Chaudhuri R."/>
            <person name="La Ragione R.M."/>
            <person name="Hildebrand F."/>
            <person name="Pallen M.J."/>
        </authorList>
    </citation>
    <scope>NUCLEOTIDE SEQUENCE [LARGE SCALE GENOMIC DNA]</scope>
    <source>
        <strain evidence="15 16">Sa2CUA2</strain>
    </source>
</reference>
<dbReference type="RefSeq" id="WP_251836287.1">
    <property type="nucleotide sequence ID" value="NZ_JACSQG010000004.1"/>
</dbReference>
<evidence type="ECO:0000256" key="8">
    <source>
        <dbReference type="ARBA" id="ARBA00023012"/>
    </source>
</evidence>
<dbReference type="InterPro" id="IPR019247">
    <property type="entry name" value="Histidine_kinase_BarA_N"/>
</dbReference>
<dbReference type="InterPro" id="IPR036097">
    <property type="entry name" value="HisK_dim/P_sf"/>
</dbReference>
<evidence type="ECO:0000256" key="9">
    <source>
        <dbReference type="PROSITE-ProRule" id="PRU00169"/>
    </source>
</evidence>
<feature type="modified residue" description="4-aspartylphosphate" evidence="9">
    <location>
        <position position="564"/>
    </location>
</feature>
<dbReference type="InterPro" id="IPR036890">
    <property type="entry name" value="HATPase_C_sf"/>
</dbReference>
<dbReference type="InterPro" id="IPR004358">
    <property type="entry name" value="Sig_transdc_His_kin-like_C"/>
</dbReference>
<feature type="domain" description="Histidine kinase" evidence="12">
    <location>
        <begin position="272"/>
        <end position="494"/>
    </location>
</feature>
<dbReference type="InterPro" id="IPR003661">
    <property type="entry name" value="HisK_dim/P_dom"/>
</dbReference>
<gene>
    <name evidence="15" type="ORF">H9642_09955</name>
</gene>
<proteinExistence type="predicted"/>
<dbReference type="InterPro" id="IPR001789">
    <property type="entry name" value="Sig_transdc_resp-reg_receiver"/>
</dbReference>
<dbReference type="InterPro" id="IPR003660">
    <property type="entry name" value="HAMP_dom"/>
</dbReference>
<dbReference type="CDD" id="cd00082">
    <property type="entry name" value="HisKA"/>
    <property type="match status" value="1"/>
</dbReference>
<keyword evidence="16" id="KW-1185">Reference proteome</keyword>
<dbReference type="PRINTS" id="PR00344">
    <property type="entry name" value="BCTRLSENSOR"/>
</dbReference>
<feature type="transmembrane region" description="Helical" evidence="11">
    <location>
        <begin position="167"/>
        <end position="186"/>
    </location>
</feature>
<dbReference type="Proteomes" id="UP000611945">
    <property type="component" value="Unassembled WGS sequence"/>
</dbReference>
<feature type="coiled-coil region" evidence="10">
    <location>
        <begin position="238"/>
        <end position="272"/>
    </location>
</feature>
<dbReference type="PANTHER" id="PTHR45339">
    <property type="entry name" value="HYBRID SIGNAL TRANSDUCTION HISTIDINE KINASE J"/>
    <property type="match status" value="1"/>
</dbReference>
<dbReference type="CDD" id="cd16922">
    <property type="entry name" value="HATPase_EvgS-ArcB-TorS-like"/>
    <property type="match status" value="1"/>
</dbReference>
<dbReference type="InterPro" id="IPR003594">
    <property type="entry name" value="HATPase_dom"/>
</dbReference>
<dbReference type="Gene3D" id="6.10.340.10">
    <property type="match status" value="1"/>
</dbReference>
<comment type="catalytic activity">
    <reaction evidence="1">
        <text>ATP + protein L-histidine = ADP + protein N-phospho-L-histidine.</text>
        <dbReference type="EC" id="2.7.13.3"/>
    </reaction>
</comment>
<dbReference type="InterPro" id="IPR005467">
    <property type="entry name" value="His_kinase_dom"/>
</dbReference>
<dbReference type="PROSITE" id="PS50109">
    <property type="entry name" value="HIS_KIN"/>
    <property type="match status" value="1"/>
</dbReference>
<evidence type="ECO:0000256" key="2">
    <source>
        <dbReference type="ARBA" id="ARBA00004429"/>
    </source>
</evidence>
<dbReference type="Pfam" id="PF00512">
    <property type="entry name" value="HisKA"/>
    <property type="match status" value="1"/>
</dbReference>
<dbReference type="EC" id="2.7.13.3" evidence="3"/>
<evidence type="ECO:0000256" key="5">
    <source>
        <dbReference type="ARBA" id="ARBA00022553"/>
    </source>
</evidence>
<sequence length="642" mass="71544">MRSWGKGWYHSNIHTHTLLVSLVPALLLGVVLTLYFTFTRLHELRIELNDTGQLIANQLAPAVEYGVITGNVAVLDGLLRATLSTPHVRYVEVFNRQDRLLAHAGTPPTEAVDRQLFFRAPIRRQKILLHDPFLFQPAAKASTSDDQVGWVNVYMTTDAVSQRQQHLLLRAGLLAIFALACTLWLARRLASSLSKPISAMGRALQAIEKGDYATPLAEPRQRELGDLSRHINQLASALDQASQDQRQIIGELVEAREEAEAANRTKSEFLAMMSHELRTPMNGVLGMLQLLETTDMNCEQAEYTALANQSTEHLLRVINDILDFSRLERGALHFESIPFKLEELLQDTLQAFRHSAYKQQLSLALTAQPSLQGLEVYGDPTRIRQILVNLLGNALKFTESGGVQVDVRWHALNEQQLYLRCAVHDTGIGISSERLENMFDPFQQADNSISRRYGGTGLGLSIARTLAEGMAGRLYAQSQPEQGSTFILELELAFAQSAQPTPPPSTLEPLGHGQSVLLVEDNPVNQTVIEAMLRSLGYQVTMAGDGLQALHLAEHGRFAVILMDCQLPDLDGYTTTRRIRQLREHFATPIIALTASAQHEDRERCLAAGMNDYLAKPFKRTDLHKILLHWLPCPTKAVSEEC</sequence>
<evidence type="ECO:0000256" key="11">
    <source>
        <dbReference type="SAM" id="Phobius"/>
    </source>
</evidence>
<evidence type="ECO:0000256" key="3">
    <source>
        <dbReference type="ARBA" id="ARBA00012438"/>
    </source>
</evidence>
<keyword evidence="8" id="KW-0902">Two-component regulatory system</keyword>
<feature type="domain" description="HAMP" evidence="14">
    <location>
        <begin position="191"/>
        <end position="243"/>
    </location>
</feature>
<dbReference type="CDD" id="cd06225">
    <property type="entry name" value="HAMP"/>
    <property type="match status" value="1"/>
</dbReference>
<keyword evidence="4" id="KW-0997">Cell inner membrane</keyword>
<dbReference type="Gene3D" id="3.40.50.2300">
    <property type="match status" value="1"/>
</dbReference>
<dbReference type="SUPFAM" id="SSF55874">
    <property type="entry name" value="ATPase domain of HSP90 chaperone/DNA topoisomerase II/histidine kinase"/>
    <property type="match status" value="1"/>
</dbReference>
<keyword evidence="5 9" id="KW-0597">Phosphoprotein</keyword>
<evidence type="ECO:0000259" key="12">
    <source>
        <dbReference type="PROSITE" id="PS50109"/>
    </source>
</evidence>
<dbReference type="Pfam" id="PF00072">
    <property type="entry name" value="Response_reg"/>
    <property type="match status" value="1"/>
</dbReference>
<keyword evidence="6" id="KW-0808">Transferase</keyword>
<evidence type="ECO:0000256" key="6">
    <source>
        <dbReference type="ARBA" id="ARBA00022679"/>
    </source>
</evidence>
<dbReference type="PROSITE" id="PS50110">
    <property type="entry name" value="RESPONSE_REGULATORY"/>
    <property type="match status" value="1"/>
</dbReference>
<dbReference type="SUPFAM" id="SSF158472">
    <property type="entry name" value="HAMP domain-like"/>
    <property type="match status" value="1"/>
</dbReference>
<feature type="transmembrane region" description="Helical" evidence="11">
    <location>
        <begin position="18"/>
        <end position="38"/>
    </location>
</feature>
<dbReference type="Gene3D" id="1.10.287.130">
    <property type="match status" value="1"/>
</dbReference>
<dbReference type="SMART" id="SM00448">
    <property type="entry name" value="REC"/>
    <property type="match status" value="1"/>
</dbReference>
<dbReference type="CDD" id="cd17546">
    <property type="entry name" value="REC_hyHK_CKI1_RcsC-like"/>
    <property type="match status" value="1"/>
</dbReference>
<dbReference type="Gene3D" id="3.30.565.10">
    <property type="entry name" value="Histidine kinase-like ATPase, C-terminal domain"/>
    <property type="match status" value="1"/>
</dbReference>
<evidence type="ECO:0000313" key="16">
    <source>
        <dbReference type="Proteomes" id="UP000611945"/>
    </source>
</evidence>
<dbReference type="PROSITE" id="PS50885">
    <property type="entry name" value="HAMP"/>
    <property type="match status" value="1"/>
</dbReference>
<evidence type="ECO:0000256" key="10">
    <source>
        <dbReference type="SAM" id="Coils"/>
    </source>
</evidence>